<proteinExistence type="predicted"/>
<evidence type="ECO:0000313" key="3">
    <source>
        <dbReference type="Proteomes" id="UP000295453"/>
    </source>
</evidence>
<gene>
    <name evidence="2" type="ORF">EPD65_14935</name>
</gene>
<sequence>MSGSVNLATTTCGAVHLDAPTSAPSLRLGEFGHLWEWVGDGEVLVALVVTVRSNTRLTSAMSVRNRLTWELDQIADQMESTGARTEPAGDLADTDSAGHPVSVGQIDGTRRGLDVREHVVVTTDGTDLYSVDLVVVAGAAGDEVASRIISSVGI</sequence>
<dbReference type="OrthoDB" id="3824737at2"/>
<accession>A0A4R1BVM9</accession>
<feature type="region of interest" description="Disordered" evidence="1">
    <location>
        <begin position="81"/>
        <end position="106"/>
    </location>
</feature>
<reference evidence="2 3" key="1">
    <citation type="submission" date="2019-03" db="EMBL/GenBank/DDBJ databases">
        <authorList>
            <person name="Kim M.K.M."/>
        </authorList>
    </citation>
    <scope>NUCLEOTIDE SEQUENCE [LARGE SCALE GENOMIC DNA]</scope>
    <source>
        <strain evidence="2 3">18JY15-6</strain>
    </source>
</reference>
<name>A0A4R1BVM9_9ACTN</name>
<organism evidence="2 3">
    <name type="scientific">Nocardioides jejuensis</name>
    <dbReference type="NCBI Taxonomy" id="2502782"/>
    <lineage>
        <taxon>Bacteria</taxon>
        <taxon>Bacillati</taxon>
        <taxon>Actinomycetota</taxon>
        <taxon>Actinomycetes</taxon>
        <taxon>Propionibacteriales</taxon>
        <taxon>Nocardioidaceae</taxon>
        <taxon>Nocardioides</taxon>
    </lineage>
</organism>
<comment type="caution">
    <text evidence="2">The sequence shown here is derived from an EMBL/GenBank/DDBJ whole genome shotgun (WGS) entry which is preliminary data.</text>
</comment>
<dbReference type="RefSeq" id="WP_131585539.1">
    <property type="nucleotide sequence ID" value="NZ_SJZJ01000033.1"/>
</dbReference>
<evidence type="ECO:0008006" key="4">
    <source>
        <dbReference type="Google" id="ProtNLM"/>
    </source>
</evidence>
<dbReference type="Proteomes" id="UP000295453">
    <property type="component" value="Unassembled WGS sequence"/>
</dbReference>
<dbReference type="EMBL" id="SJZJ01000033">
    <property type="protein sequence ID" value="TCJ21537.1"/>
    <property type="molecule type" value="Genomic_DNA"/>
</dbReference>
<protein>
    <recommendedName>
        <fullName evidence="4">DUF1795 domain-containing protein</fullName>
    </recommendedName>
</protein>
<dbReference type="AlphaFoldDB" id="A0A4R1BVM9"/>
<evidence type="ECO:0000256" key="1">
    <source>
        <dbReference type="SAM" id="MobiDB-lite"/>
    </source>
</evidence>
<keyword evidence="3" id="KW-1185">Reference proteome</keyword>
<evidence type="ECO:0000313" key="2">
    <source>
        <dbReference type="EMBL" id="TCJ21537.1"/>
    </source>
</evidence>